<accession>A0A2M7S3W0</accession>
<evidence type="ECO:0000313" key="1">
    <source>
        <dbReference type="EMBL" id="PIZ14265.1"/>
    </source>
</evidence>
<comment type="caution">
    <text evidence="1">The sequence shown here is derived from an EMBL/GenBank/DDBJ whole genome shotgun (WGS) entry which is preliminary data.</text>
</comment>
<dbReference type="Proteomes" id="UP000229307">
    <property type="component" value="Unassembled WGS sequence"/>
</dbReference>
<evidence type="ECO:0000313" key="2">
    <source>
        <dbReference type="Proteomes" id="UP000229307"/>
    </source>
</evidence>
<organism evidence="1 2">
    <name type="scientific">Candidatus Desantisbacteria bacterium CG_4_10_14_0_8_um_filter_48_22</name>
    <dbReference type="NCBI Taxonomy" id="1974543"/>
    <lineage>
        <taxon>Bacteria</taxon>
        <taxon>Candidatus Desantisiibacteriota</taxon>
    </lineage>
</organism>
<dbReference type="AlphaFoldDB" id="A0A2M7S3W0"/>
<proteinExistence type="predicted"/>
<reference evidence="2" key="1">
    <citation type="submission" date="2017-09" db="EMBL/GenBank/DDBJ databases">
        <title>Depth-based differentiation of microbial function through sediment-hosted aquifers and enrichment of novel symbionts in the deep terrestrial subsurface.</title>
        <authorList>
            <person name="Probst A.J."/>
            <person name="Ladd B."/>
            <person name="Jarett J.K."/>
            <person name="Geller-Mcgrath D.E."/>
            <person name="Sieber C.M.K."/>
            <person name="Emerson J.B."/>
            <person name="Anantharaman K."/>
            <person name="Thomas B.C."/>
            <person name="Malmstrom R."/>
            <person name="Stieglmeier M."/>
            <person name="Klingl A."/>
            <person name="Woyke T."/>
            <person name="Ryan C.M."/>
            <person name="Banfield J.F."/>
        </authorList>
    </citation>
    <scope>NUCLEOTIDE SEQUENCE [LARGE SCALE GENOMIC DNA]</scope>
</reference>
<protein>
    <submittedName>
        <fullName evidence="1">Prevent-host-death protein</fullName>
    </submittedName>
</protein>
<gene>
    <name evidence="1" type="ORF">COY52_13020</name>
</gene>
<sequence>MRFISVRDLRDKPAQIRQDLSREKELVLTLNGKPFAIVALTSENTLEKSLAMIRRIRAENAVASMQKRSLEKGADRFPLSAIEDEVIAVRKRRNENSD</sequence>
<dbReference type="EMBL" id="PFMR01000365">
    <property type="protein sequence ID" value="PIZ14265.1"/>
    <property type="molecule type" value="Genomic_DNA"/>
</dbReference>
<name>A0A2M7S3W0_9BACT</name>